<protein>
    <submittedName>
        <fullName evidence="1">Uncharacterized protein</fullName>
    </submittedName>
</protein>
<evidence type="ECO:0000313" key="1">
    <source>
        <dbReference type="EMBL" id="QBY45856.1"/>
    </source>
</evidence>
<dbReference type="RefSeq" id="WP_026824065.1">
    <property type="nucleotide sequence ID" value="NZ_CP038614.1"/>
</dbReference>
<evidence type="ECO:0000313" key="2">
    <source>
        <dbReference type="EMBL" id="WGM03559.1"/>
    </source>
</evidence>
<gene>
    <name evidence="1" type="ORF">ArsFIN_44670</name>
    <name evidence="2" type="ORF">QE210_19330</name>
    <name evidence="3" type="ORF">QE258_21405</name>
</gene>
<keyword evidence="5" id="KW-1185">Reference proteome</keyword>
<dbReference type="AlphaFoldDB" id="A0A4P7L0A6"/>
<dbReference type="EMBL" id="CP123507">
    <property type="protein sequence ID" value="WGM03559.1"/>
    <property type="molecule type" value="Genomic_DNA"/>
</dbReference>
<dbReference type="KEGG" id="ans:ArsFIN_44670"/>
<keyword evidence="1" id="KW-0614">Plasmid</keyword>
<dbReference type="Proteomes" id="UP001177595">
    <property type="component" value="Plasmid paPv3"/>
</dbReference>
<dbReference type="Proteomes" id="UP001177592">
    <property type="component" value="Plasmid paNv_CAN1"/>
</dbReference>
<evidence type="ECO:0000313" key="3">
    <source>
        <dbReference type="EMBL" id="WGM08094.1"/>
    </source>
</evidence>
<geneLocation type="plasmid" evidence="3 5">
    <name>paNv_CAN1</name>
</geneLocation>
<accession>A0A4P7L0A6</accession>
<geneLocation type="plasmid" evidence="2 6">
    <name>paPv3</name>
</geneLocation>
<sequence>MSITFSTPDINLALNESKLNQVLTANTLEEATRLNNLYDLIDKIIDWFNGGVKHETIKDLFFAIQDIKNEDTISPEFNRLEKFIELRKLANPEHQSKFTLEISEKDVNDDWGYKLKIDDFTLYSCDKVFEKTKSYEERAKLPFFCAKKTMIEVEGVYNKFKDTLEDQESDSFKRIITENIEHYQITQNKYHLNEEEKKVFHEELSYIKVGKTTFPMLWNTKEIIELKNEVDNLHLELNKLKKLATLSEKILSMYSRIDKDKISKATEIKLNEKILEAYDIREIKDYIEKLKDDSVILQKIINNNFLLLPTNHDDTTLVILNNKNAIEILKNSIIEIASFPKNKLMKLATKNLYIKQREKLSYFETKLTNLYYLLLELETVPGYENIKEAPWVHDMIRQLLIQVKPEHLPLTKLSSPEYLAWKKKLTMWGVLIKK</sequence>
<organism evidence="1 4">
    <name type="scientific">Arsenophonus nasoniae</name>
    <name type="common">son-killer infecting Nasonia vitripennis</name>
    <dbReference type="NCBI Taxonomy" id="638"/>
    <lineage>
        <taxon>Bacteria</taxon>
        <taxon>Pseudomonadati</taxon>
        <taxon>Pseudomonadota</taxon>
        <taxon>Gammaproteobacteria</taxon>
        <taxon>Enterobacterales</taxon>
        <taxon>Morganellaceae</taxon>
        <taxon>Arsenophonus</taxon>
    </lineage>
</organism>
<reference evidence="2" key="2">
    <citation type="submission" date="2023-04" db="EMBL/GenBank/DDBJ databases">
        <title>Genome dynamics across the evolutionary transition to endosymbiosis.</title>
        <authorList>
            <person name="Siozios S."/>
            <person name="Nadal-Jimenez P."/>
            <person name="Azagi T."/>
            <person name="Sprong H."/>
            <person name="Frost C.L."/>
            <person name="Parratt S.R."/>
            <person name="Taylor G."/>
            <person name="Brettell L."/>
            <person name="Lew K.C."/>
            <person name="Croft L."/>
            <person name="King K.C."/>
            <person name="Brockhurst M.A."/>
            <person name="Hypsa V."/>
            <person name="Novakova E."/>
            <person name="Darby A.C."/>
            <person name="Hurst G.D.D."/>
        </authorList>
    </citation>
    <scope>NUCLEOTIDE SEQUENCE</scope>
    <source>
        <strain evidence="3">ANv_CAN</strain>
        <strain evidence="2">APv</strain>
        <plasmid evidence="3">paNv_CAN1</plasmid>
        <plasmid evidence="2">paPv3</plasmid>
    </source>
</reference>
<reference evidence="1 4" key="1">
    <citation type="submission" date="2019-03" db="EMBL/GenBank/DDBJ databases">
        <title>Long-read sequencing reveals hyperdense prophage content in a complex bacterial symbiont genome.</title>
        <authorList>
            <person name="Frost C.L."/>
            <person name="Siozios S."/>
            <person name="Nadal-Jimenez P."/>
            <person name="Brockhurst M.A."/>
            <person name="King K.C."/>
            <person name="Darby A.C."/>
            <person name="Hurst G.D.D."/>
        </authorList>
    </citation>
    <scope>NUCLEOTIDE SEQUENCE [LARGE SCALE GENOMIC DNA]</scope>
    <source>
        <strain evidence="1 4">FIN</strain>
        <plasmid evidence="1">pArsFIN2</plasmid>
        <plasmid evidence="4">parsfin2</plasmid>
    </source>
</reference>
<dbReference type="Proteomes" id="UP000295134">
    <property type="component" value="Plasmid pArsFIN2"/>
</dbReference>
<dbReference type="GeneID" id="39750886"/>
<evidence type="ECO:0000313" key="5">
    <source>
        <dbReference type="Proteomes" id="UP001177592"/>
    </source>
</evidence>
<evidence type="ECO:0000313" key="6">
    <source>
        <dbReference type="Proteomes" id="UP001177595"/>
    </source>
</evidence>
<proteinExistence type="predicted"/>
<evidence type="ECO:0000313" key="4">
    <source>
        <dbReference type="Proteomes" id="UP000295134"/>
    </source>
</evidence>
<dbReference type="EMBL" id="CP038614">
    <property type="protein sequence ID" value="QBY45856.1"/>
    <property type="molecule type" value="Genomic_DNA"/>
</dbReference>
<geneLocation type="plasmid" evidence="4">
    <name>parsfin2</name>
</geneLocation>
<dbReference type="Gene3D" id="3.30.2440.10">
    <property type="entry name" value="Secreted effector protein SifA"/>
    <property type="match status" value="1"/>
</dbReference>
<geneLocation type="plasmid" evidence="1">
    <name>pArsFIN2</name>
</geneLocation>
<name>A0A4P7L0A6_9GAMM</name>
<dbReference type="EMBL" id="CP123524">
    <property type="protein sequence ID" value="WGM08094.1"/>
    <property type="molecule type" value="Genomic_DNA"/>
</dbReference>